<dbReference type="AlphaFoldDB" id="A0A134A3G8"/>
<dbReference type="GO" id="GO:0006260">
    <property type="term" value="P:DNA replication"/>
    <property type="evidence" value="ECO:0007669"/>
    <property type="project" value="TreeGrafter"/>
</dbReference>
<feature type="domain" description="Primosomal DnaI N-terminal" evidence="2">
    <location>
        <begin position="4"/>
        <end position="81"/>
    </location>
</feature>
<dbReference type="EMBL" id="LSDC01000024">
    <property type="protein sequence ID" value="KXB62218.1"/>
    <property type="molecule type" value="Genomic_DNA"/>
</dbReference>
<dbReference type="Proteomes" id="UP000070355">
    <property type="component" value="Unassembled WGS sequence"/>
</dbReference>
<dbReference type="RefSeq" id="WP_060913722.1">
    <property type="nucleotide sequence ID" value="NZ_KQ959930.1"/>
</dbReference>
<gene>
    <name evidence="3" type="ORF">HMPREF3186_00443</name>
</gene>
<dbReference type="Pfam" id="PF07319">
    <property type="entry name" value="DnaI_N"/>
    <property type="match status" value="1"/>
</dbReference>
<dbReference type="PATRIC" id="fig|1379.3.peg.439"/>
<dbReference type="Gene3D" id="3.40.50.300">
    <property type="entry name" value="P-loop containing nucleotide triphosphate hydrolases"/>
    <property type="match status" value="1"/>
</dbReference>
<name>A0A134A3G8_9BACL</name>
<dbReference type="InterPro" id="IPR013317">
    <property type="entry name" value="DnaA_dom"/>
</dbReference>
<dbReference type="InterPro" id="IPR009928">
    <property type="entry name" value="DnaI_N"/>
</dbReference>
<dbReference type="STRING" id="1379.HMPREF3186_00443"/>
<comment type="caution">
    <text evidence="3">The sequence shown here is derived from an EMBL/GenBank/DDBJ whole genome shotgun (WGS) entry which is preliminary data.</text>
</comment>
<dbReference type="NCBIfam" id="NF006505">
    <property type="entry name" value="PRK08939.1"/>
    <property type="match status" value="1"/>
</dbReference>
<feature type="domain" description="Chromosomal replication initiator protein DnaA ATPAse" evidence="1">
    <location>
        <begin position="111"/>
        <end position="227"/>
    </location>
</feature>
<evidence type="ECO:0000259" key="1">
    <source>
        <dbReference type="Pfam" id="PF00308"/>
    </source>
</evidence>
<dbReference type="Pfam" id="PF00308">
    <property type="entry name" value="Bac_DnaA"/>
    <property type="match status" value="1"/>
</dbReference>
<sequence>MKKLSNIVSSNTENSFKKFITEKVLSDVEIIKFIRDNNFSKIDVENNLEKFYQYYISKDTLLNIEHKPKLVCSDKEVNIVYQETDEYKQKVENQKTSNRIKTEFIPKRVLTYTFDNLSKNSKKSRLAIEIVNTCMSILNKQSTRGAYIYGPTGTGKTYLMGCIYNYFKQNGKEPAILYYPEFIRKIKSKISNNSYDLYIDLIRDEEILIIDDIGAENITEFIRDEVLGPIINHREAEKLPTFFSSNLSIDDLAELLSNGRTTVDKTKALRIVERIHSLSASHFLDGENEREYYN</sequence>
<proteinExistence type="predicted"/>
<evidence type="ECO:0000313" key="3">
    <source>
        <dbReference type="EMBL" id="KXB62218.1"/>
    </source>
</evidence>
<reference evidence="4" key="1">
    <citation type="submission" date="2016-01" db="EMBL/GenBank/DDBJ databases">
        <authorList>
            <person name="Mitreva M."/>
            <person name="Pepin K.H."/>
            <person name="Mihindukulasuriya K.A."/>
            <person name="Fulton R."/>
            <person name="Fronick C."/>
            <person name="O'Laughlin M."/>
            <person name="Miner T."/>
            <person name="Herter B."/>
            <person name="Rosa B.A."/>
            <person name="Cordes M."/>
            <person name="Tomlinson C."/>
            <person name="Wollam A."/>
            <person name="Palsikar V.B."/>
            <person name="Mardis E.R."/>
            <person name="Wilson R.K."/>
        </authorList>
    </citation>
    <scope>NUCLEOTIDE SEQUENCE [LARGE SCALE GENOMIC DNA]</scope>
    <source>
        <strain evidence="4">DNF01167</strain>
    </source>
</reference>
<dbReference type="SUPFAM" id="SSF52540">
    <property type="entry name" value="P-loop containing nucleoside triphosphate hydrolases"/>
    <property type="match status" value="1"/>
</dbReference>
<dbReference type="OrthoDB" id="61127at2"/>
<dbReference type="InterPro" id="IPR027417">
    <property type="entry name" value="P-loop_NTPase"/>
</dbReference>
<evidence type="ECO:0000259" key="2">
    <source>
        <dbReference type="Pfam" id="PF07319"/>
    </source>
</evidence>
<accession>A0A134A3G8</accession>
<dbReference type="PANTHER" id="PTHR30050">
    <property type="entry name" value="CHROMOSOMAL REPLICATION INITIATOR PROTEIN DNAA"/>
    <property type="match status" value="1"/>
</dbReference>
<dbReference type="PANTHER" id="PTHR30050:SF8">
    <property type="entry name" value="PRIMOSOMAL PROTEIN DNAI"/>
    <property type="match status" value="1"/>
</dbReference>
<organism evidence="3 4">
    <name type="scientific">Gemella haemolysans</name>
    <dbReference type="NCBI Taxonomy" id="1379"/>
    <lineage>
        <taxon>Bacteria</taxon>
        <taxon>Bacillati</taxon>
        <taxon>Bacillota</taxon>
        <taxon>Bacilli</taxon>
        <taxon>Bacillales</taxon>
        <taxon>Gemellaceae</taxon>
        <taxon>Gemella</taxon>
    </lineage>
</organism>
<evidence type="ECO:0000313" key="4">
    <source>
        <dbReference type="Proteomes" id="UP000070355"/>
    </source>
</evidence>
<protein>
    <submittedName>
        <fullName evidence="3">Primosomal protein DnaI family protein</fullName>
    </submittedName>
</protein>